<dbReference type="Pfam" id="PF02518">
    <property type="entry name" value="HATPase_c"/>
    <property type="match status" value="1"/>
</dbReference>
<accession>A0A835YKT6</accession>
<dbReference type="InterPro" id="IPR000700">
    <property type="entry name" value="PAS-assoc_C"/>
</dbReference>
<dbReference type="PROSITE" id="PS50109">
    <property type="entry name" value="HIS_KIN"/>
    <property type="match status" value="1"/>
</dbReference>
<dbReference type="InterPro" id="IPR011006">
    <property type="entry name" value="CheY-like_superfamily"/>
</dbReference>
<evidence type="ECO:0000256" key="2">
    <source>
        <dbReference type="ARBA" id="ARBA00012438"/>
    </source>
</evidence>
<evidence type="ECO:0000256" key="4">
    <source>
        <dbReference type="ARBA" id="ARBA00022679"/>
    </source>
</evidence>
<name>A0A835YKT6_9STRA</name>
<keyword evidence="5" id="KW-0418">Kinase</keyword>
<gene>
    <name evidence="12" type="ORF">JKP88DRAFT_265068</name>
</gene>
<feature type="domain" description="Histidine kinase" evidence="9">
    <location>
        <begin position="247"/>
        <end position="368"/>
    </location>
</feature>
<keyword evidence="4" id="KW-0808">Transferase</keyword>
<dbReference type="EC" id="2.7.13.3" evidence="2"/>
<dbReference type="InterPro" id="IPR013655">
    <property type="entry name" value="PAS_fold_3"/>
</dbReference>
<dbReference type="InterPro" id="IPR004358">
    <property type="entry name" value="Sig_transdc_His_kin-like_C"/>
</dbReference>
<evidence type="ECO:0000256" key="6">
    <source>
        <dbReference type="PROSITE-ProRule" id="PRU00169"/>
    </source>
</evidence>
<dbReference type="InterPro" id="IPR036890">
    <property type="entry name" value="HATPase_C_sf"/>
</dbReference>
<evidence type="ECO:0000313" key="13">
    <source>
        <dbReference type="Proteomes" id="UP000664859"/>
    </source>
</evidence>
<dbReference type="InterPro" id="IPR000014">
    <property type="entry name" value="PAS"/>
</dbReference>
<feature type="compositionally biased region" description="Pro residues" evidence="8">
    <location>
        <begin position="660"/>
        <end position="673"/>
    </location>
</feature>
<evidence type="ECO:0000256" key="5">
    <source>
        <dbReference type="ARBA" id="ARBA00022777"/>
    </source>
</evidence>
<dbReference type="SUPFAM" id="SSF55785">
    <property type="entry name" value="PYP-like sensor domain (PAS domain)"/>
    <property type="match status" value="1"/>
</dbReference>
<feature type="domain" description="Response regulatory" evidence="10">
    <location>
        <begin position="436"/>
        <end position="553"/>
    </location>
</feature>
<evidence type="ECO:0000259" key="9">
    <source>
        <dbReference type="PROSITE" id="PS50109"/>
    </source>
</evidence>
<feature type="region of interest" description="Disordered" evidence="8">
    <location>
        <begin position="571"/>
        <end position="594"/>
    </location>
</feature>
<dbReference type="SUPFAM" id="SSF47384">
    <property type="entry name" value="Homodimeric domain of signal transducing histidine kinase"/>
    <property type="match status" value="1"/>
</dbReference>
<feature type="compositionally biased region" description="Low complexity" evidence="8">
    <location>
        <begin position="1021"/>
        <end position="1030"/>
    </location>
</feature>
<dbReference type="Gene3D" id="1.10.287.130">
    <property type="match status" value="1"/>
</dbReference>
<dbReference type="CDD" id="cd00130">
    <property type="entry name" value="PAS"/>
    <property type="match status" value="1"/>
</dbReference>
<keyword evidence="3 6" id="KW-0597">Phosphoprotein</keyword>
<dbReference type="InterPro" id="IPR035965">
    <property type="entry name" value="PAS-like_dom_sf"/>
</dbReference>
<dbReference type="Proteomes" id="UP000664859">
    <property type="component" value="Unassembled WGS sequence"/>
</dbReference>
<dbReference type="Gene3D" id="3.30.450.20">
    <property type="entry name" value="PAS domain"/>
    <property type="match status" value="1"/>
</dbReference>
<dbReference type="GO" id="GO:0005886">
    <property type="term" value="C:plasma membrane"/>
    <property type="evidence" value="ECO:0007669"/>
    <property type="project" value="TreeGrafter"/>
</dbReference>
<dbReference type="Pfam" id="PF08447">
    <property type="entry name" value="PAS_3"/>
    <property type="match status" value="1"/>
</dbReference>
<dbReference type="CDD" id="cd00082">
    <property type="entry name" value="HisKA"/>
    <property type="match status" value="1"/>
</dbReference>
<dbReference type="InterPro" id="IPR003594">
    <property type="entry name" value="HATPase_dom"/>
</dbReference>
<dbReference type="SUPFAM" id="SSF52172">
    <property type="entry name" value="CheY-like"/>
    <property type="match status" value="1"/>
</dbReference>
<dbReference type="GO" id="GO:0009927">
    <property type="term" value="F:histidine phosphotransfer kinase activity"/>
    <property type="evidence" value="ECO:0007669"/>
    <property type="project" value="TreeGrafter"/>
</dbReference>
<dbReference type="Gene3D" id="3.40.50.2300">
    <property type="match status" value="1"/>
</dbReference>
<evidence type="ECO:0000256" key="3">
    <source>
        <dbReference type="ARBA" id="ARBA00022553"/>
    </source>
</evidence>
<dbReference type="SUPFAM" id="SSF55874">
    <property type="entry name" value="ATPase domain of HSP90 chaperone/DNA topoisomerase II/histidine kinase"/>
    <property type="match status" value="1"/>
</dbReference>
<feature type="modified residue" description="4-aspartylphosphate" evidence="6">
    <location>
        <position position="486"/>
    </location>
</feature>
<feature type="region of interest" description="Disordered" evidence="8">
    <location>
        <begin position="163"/>
        <end position="185"/>
    </location>
</feature>
<dbReference type="EMBL" id="JAFCMP010000526">
    <property type="protein sequence ID" value="KAG5177316.1"/>
    <property type="molecule type" value="Genomic_DNA"/>
</dbReference>
<feature type="coiled-coil region" evidence="7">
    <location>
        <begin position="1095"/>
        <end position="1122"/>
    </location>
</feature>
<dbReference type="Pfam" id="PF00072">
    <property type="entry name" value="Response_reg"/>
    <property type="match status" value="1"/>
</dbReference>
<comment type="catalytic activity">
    <reaction evidence="1">
        <text>ATP + protein L-histidine = ADP + protein N-phospho-L-histidine.</text>
        <dbReference type="EC" id="2.7.13.3"/>
    </reaction>
</comment>
<protein>
    <recommendedName>
        <fullName evidence="2">histidine kinase</fullName>
        <ecNumber evidence="2">2.7.13.3</ecNumber>
    </recommendedName>
</protein>
<dbReference type="PROSITE" id="PS50110">
    <property type="entry name" value="RESPONSE_REGULATORY"/>
    <property type="match status" value="1"/>
</dbReference>
<dbReference type="SMART" id="SM00387">
    <property type="entry name" value="HATPase_c"/>
    <property type="match status" value="1"/>
</dbReference>
<keyword evidence="7" id="KW-0175">Coiled coil</keyword>
<evidence type="ECO:0000256" key="1">
    <source>
        <dbReference type="ARBA" id="ARBA00000085"/>
    </source>
</evidence>
<organism evidence="12 13">
    <name type="scientific">Tribonema minus</name>
    <dbReference type="NCBI Taxonomy" id="303371"/>
    <lineage>
        <taxon>Eukaryota</taxon>
        <taxon>Sar</taxon>
        <taxon>Stramenopiles</taxon>
        <taxon>Ochrophyta</taxon>
        <taxon>PX clade</taxon>
        <taxon>Xanthophyceae</taxon>
        <taxon>Tribonematales</taxon>
        <taxon>Tribonemataceae</taxon>
        <taxon>Tribonema</taxon>
    </lineage>
</organism>
<dbReference type="Gene3D" id="3.30.565.10">
    <property type="entry name" value="Histidine kinase-like ATPase, C-terminal domain"/>
    <property type="match status" value="1"/>
</dbReference>
<dbReference type="PRINTS" id="PR00344">
    <property type="entry name" value="BCTRLSENSOR"/>
</dbReference>
<feature type="domain" description="PAC" evidence="11">
    <location>
        <begin position="54"/>
        <end position="106"/>
    </location>
</feature>
<feature type="region of interest" description="Disordered" evidence="8">
    <location>
        <begin position="613"/>
        <end position="690"/>
    </location>
</feature>
<evidence type="ECO:0000256" key="8">
    <source>
        <dbReference type="SAM" id="MobiDB-lite"/>
    </source>
</evidence>
<dbReference type="PROSITE" id="PS50113">
    <property type="entry name" value="PAC"/>
    <property type="match status" value="1"/>
</dbReference>
<dbReference type="InterPro" id="IPR001789">
    <property type="entry name" value="Sig_transdc_resp-reg_receiver"/>
</dbReference>
<dbReference type="AlphaFoldDB" id="A0A835YKT6"/>
<dbReference type="InterPro" id="IPR003661">
    <property type="entry name" value="HisK_dim/P_dom"/>
</dbReference>
<dbReference type="OrthoDB" id="101467at2759"/>
<feature type="region of interest" description="Disordered" evidence="8">
    <location>
        <begin position="1021"/>
        <end position="1062"/>
    </location>
</feature>
<dbReference type="SMART" id="SM00448">
    <property type="entry name" value="REC"/>
    <property type="match status" value="1"/>
</dbReference>
<evidence type="ECO:0000256" key="7">
    <source>
        <dbReference type="SAM" id="Coils"/>
    </source>
</evidence>
<dbReference type="InterPro" id="IPR005467">
    <property type="entry name" value="His_kinase_dom"/>
</dbReference>
<evidence type="ECO:0000259" key="10">
    <source>
        <dbReference type="PROSITE" id="PS50110"/>
    </source>
</evidence>
<proteinExistence type="predicted"/>
<dbReference type="GO" id="GO:0000155">
    <property type="term" value="F:phosphorelay sensor kinase activity"/>
    <property type="evidence" value="ECO:0007669"/>
    <property type="project" value="InterPro"/>
</dbReference>
<dbReference type="InterPro" id="IPR036097">
    <property type="entry name" value="HisK_dim/P_sf"/>
</dbReference>
<comment type="caution">
    <text evidence="12">The sequence shown here is derived from an EMBL/GenBank/DDBJ whole genome shotgun (WGS) entry which is preliminary data.</text>
</comment>
<evidence type="ECO:0000259" key="11">
    <source>
        <dbReference type="PROSITE" id="PS50113"/>
    </source>
</evidence>
<sequence length="1146" mass="119690">MTLSWNSCMYYLMDKPADSGPVDFAKDFVSRLHPDDLDAVLEKFNEAVTSGGRWDQYFRVRWRDGTVLHIHGIGEHFNNATDGTVSFLGTLTDVTELKQLQERELEHVRLEEALLGKLRRNQEASMHQLLRTVSHEIRNPLQAILANTEAMMDMLVTSGVPVKVEDRGSGGRGGGGRSGASTPRDGCLYSREQCDTLADLAEETVGMYVLCNDISGAATPRDGCLYSREQCGTLADLAEEVRVKKLYTESGSVTVDVWHEPAKGDGKEGGDVELVLQISDTGIGIPDTMKRQLFHTLAEHCLNPPPPPPPPAPTSRAGLTATNCEYGTGAGLGLPICQALVHGLGGAIRVRDNAPRGTVMRVAIPCALCAAAPSPPASAAAAEACESTKAPAAQLCQCSSGVAPGQRPCVQGGAAAAAAAAAAAEAEMETALQRCRILAAEDNRINQKVLTRMLAGACAELRMAGDGAEAVAAWDDSGPYGLLLLDIHMPRMGGREAARAIRARAGGDVPVIFLTGEVGLHLRQDLGATFAPCALLHKPASRSSLVEAAKALLVQYAASAPAAAATAAEGGPTQPALAQQQGNAAATGTERARRGALQLAPAPAAAQLLPPTSSLQALPPHLPPTPTALPPTPTTLPPTPMASHQLQALPPTPNSSLQALPPPPTAQPPPPRPRSSGRHRKKNASCGYHGVQPSGNRFRSYIHLRDETGALKQRALGVFDTVEEAALRVNAAVRMFRPNDLQLQVVEVCTSLLLIAVCRPRVPPQHLLNQVPMAMSAADVAAHNGSPSAAATDGADSDVSISSLAENETAYMDDGVSGPGSEAYDPSLQAHVRASPLHNYTGITRNGTKYMAQFNRDGVKLRFGTWDTPIEAALAYNEGIRHLRPDHQHLLNDIPPEEAALYAVSQPRRDQYVASAALRLEEARKRPPAAPFTPGNHPKRARTAALALKAELEAGVLSAEAAMANGGAYAEYYAAAAAAAAPMSPPAVAAAAAAAAAASCGAAAATPGAAAAAQQPALAAVDTAAANAHPQAPPPPQQQQQQRSTPTSRAPHWTAVPPTSTAQPVGTGFVHDLIVNQAPATAAATAAAAAAEPVNSAAAAALRQLTRQADKARTQAALVEHLRTLDASDDVKLEMISNIMGCPRRG</sequence>
<keyword evidence="13" id="KW-1185">Reference proteome</keyword>
<reference evidence="12" key="1">
    <citation type="submission" date="2021-02" db="EMBL/GenBank/DDBJ databases">
        <title>First Annotated Genome of the Yellow-green Alga Tribonema minus.</title>
        <authorList>
            <person name="Mahan K.M."/>
        </authorList>
    </citation>
    <scope>NUCLEOTIDE SEQUENCE</scope>
    <source>
        <strain evidence="12">UTEX B ZZ1240</strain>
    </source>
</reference>
<evidence type="ECO:0000313" key="12">
    <source>
        <dbReference type="EMBL" id="KAG5177316.1"/>
    </source>
</evidence>
<feature type="coiled-coil region" evidence="7">
    <location>
        <begin position="414"/>
        <end position="441"/>
    </location>
</feature>
<feature type="compositionally biased region" description="Pro residues" evidence="8">
    <location>
        <begin position="620"/>
        <end position="640"/>
    </location>
</feature>
<dbReference type="PANTHER" id="PTHR43047">
    <property type="entry name" value="TWO-COMPONENT HISTIDINE PROTEIN KINASE"/>
    <property type="match status" value="1"/>
</dbReference>